<name>A0AA39CVQ3_9EURO</name>
<evidence type="ECO:0000256" key="1">
    <source>
        <dbReference type="SAM" id="MobiDB-lite"/>
    </source>
</evidence>
<feature type="signal peptide" evidence="2">
    <location>
        <begin position="1"/>
        <end position="19"/>
    </location>
</feature>
<evidence type="ECO:0008006" key="4">
    <source>
        <dbReference type="Google" id="ProtNLM"/>
    </source>
</evidence>
<evidence type="ECO:0000256" key="2">
    <source>
        <dbReference type="SAM" id="SignalP"/>
    </source>
</evidence>
<organism evidence="3">
    <name type="scientific">Knufia peltigerae</name>
    <dbReference type="NCBI Taxonomy" id="1002370"/>
    <lineage>
        <taxon>Eukaryota</taxon>
        <taxon>Fungi</taxon>
        <taxon>Dikarya</taxon>
        <taxon>Ascomycota</taxon>
        <taxon>Pezizomycotina</taxon>
        <taxon>Eurotiomycetes</taxon>
        <taxon>Chaetothyriomycetidae</taxon>
        <taxon>Chaetothyriales</taxon>
        <taxon>Trichomeriaceae</taxon>
        <taxon>Knufia</taxon>
    </lineage>
</organism>
<dbReference type="PROSITE" id="PS51257">
    <property type="entry name" value="PROKAR_LIPOPROTEIN"/>
    <property type="match status" value="1"/>
</dbReference>
<feature type="compositionally biased region" description="Low complexity" evidence="1">
    <location>
        <begin position="53"/>
        <end position="71"/>
    </location>
</feature>
<reference evidence="3" key="1">
    <citation type="submission" date="2022-10" db="EMBL/GenBank/DDBJ databases">
        <title>Culturing micro-colonial fungi from biological soil crusts in the Mojave desert and describing Neophaeococcomyces mojavensis, and introducing the new genera and species Taxawa tesnikishii.</title>
        <authorList>
            <person name="Kurbessoian T."/>
            <person name="Stajich J.E."/>
        </authorList>
    </citation>
    <scope>NUCLEOTIDE SEQUENCE</scope>
    <source>
        <strain evidence="3">TK_35</strain>
    </source>
</reference>
<comment type="caution">
    <text evidence="3">The sequence shown here is derived from an EMBL/GenBank/DDBJ whole genome shotgun (WGS) entry which is preliminary data.</text>
</comment>
<accession>A0AA39CVQ3</accession>
<dbReference type="EMBL" id="JAPDRN010000077">
    <property type="protein sequence ID" value="KAJ9627505.1"/>
    <property type="molecule type" value="Genomic_DNA"/>
</dbReference>
<protein>
    <recommendedName>
        <fullName evidence="4">Lipoprotein</fullName>
    </recommendedName>
</protein>
<feature type="compositionally biased region" description="Basic and acidic residues" evidence="1">
    <location>
        <begin position="19"/>
        <end position="31"/>
    </location>
</feature>
<dbReference type="AlphaFoldDB" id="A0AA39CVQ3"/>
<gene>
    <name evidence="3" type="ORF">H2204_009732</name>
</gene>
<keyword evidence="2" id="KW-0732">Signal</keyword>
<feature type="chain" id="PRO_5041358182" description="Lipoprotein" evidence="2">
    <location>
        <begin position="20"/>
        <end position="79"/>
    </location>
</feature>
<evidence type="ECO:0000313" key="3">
    <source>
        <dbReference type="EMBL" id="KAJ9627505.1"/>
    </source>
</evidence>
<feature type="region of interest" description="Disordered" evidence="1">
    <location>
        <begin position="19"/>
        <end position="79"/>
    </location>
</feature>
<proteinExistence type="predicted"/>
<sequence>MRVLLLCAVGALALSACDQSERADQAQHADTVRQTPPAAGEPARNVPGGGSGTAASEEQGSGAGTASGTEAPPQPPPKR</sequence>